<keyword evidence="7 8" id="KW-0378">Hydrolase</keyword>
<comment type="similarity">
    <text evidence="3 8 9">Belongs to the peptidase S33 family.</text>
</comment>
<name>A0ABP7GIP0_9MICO</name>
<dbReference type="GO" id="GO:0004177">
    <property type="term" value="F:aminopeptidase activity"/>
    <property type="evidence" value="ECO:0007669"/>
    <property type="project" value="UniProtKB-KW"/>
</dbReference>
<gene>
    <name evidence="11" type="primary">pip_2</name>
    <name evidence="11" type="ORF">GCM10022240_16960</name>
</gene>
<evidence type="ECO:0000256" key="5">
    <source>
        <dbReference type="ARBA" id="ARBA00022490"/>
    </source>
</evidence>
<keyword evidence="4 8" id="KW-0031">Aminopeptidase</keyword>
<evidence type="ECO:0000259" key="10">
    <source>
        <dbReference type="Pfam" id="PF00561"/>
    </source>
</evidence>
<dbReference type="PIRSF" id="PIRSF006431">
    <property type="entry name" value="Pept_S33"/>
    <property type="match status" value="1"/>
</dbReference>
<dbReference type="InterPro" id="IPR005944">
    <property type="entry name" value="Pro_iminopeptidase"/>
</dbReference>
<dbReference type="InterPro" id="IPR002410">
    <property type="entry name" value="Peptidase_S33"/>
</dbReference>
<dbReference type="SUPFAM" id="SSF53474">
    <property type="entry name" value="alpha/beta-Hydrolases"/>
    <property type="match status" value="1"/>
</dbReference>
<evidence type="ECO:0000256" key="8">
    <source>
        <dbReference type="PIRNR" id="PIRNR006431"/>
    </source>
</evidence>
<evidence type="ECO:0000256" key="2">
    <source>
        <dbReference type="ARBA" id="ARBA00004496"/>
    </source>
</evidence>
<organism evidence="11 12">
    <name type="scientific">Microbacterium kribbense</name>
    <dbReference type="NCBI Taxonomy" id="433645"/>
    <lineage>
        <taxon>Bacteria</taxon>
        <taxon>Bacillati</taxon>
        <taxon>Actinomycetota</taxon>
        <taxon>Actinomycetes</taxon>
        <taxon>Micrococcales</taxon>
        <taxon>Microbacteriaceae</taxon>
        <taxon>Microbacterium</taxon>
    </lineage>
</organism>
<evidence type="ECO:0000256" key="7">
    <source>
        <dbReference type="ARBA" id="ARBA00022801"/>
    </source>
</evidence>
<feature type="domain" description="AB hydrolase-1" evidence="10">
    <location>
        <begin position="35"/>
        <end position="293"/>
    </location>
</feature>
<evidence type="ECO:0000313" key="12">
    <source>
        <dbReference type="Proteomes" id="UP001500540"/>
    </source>
</evidence>
<dbReference type="NCBIfam" id="TIGR01249">
    <property type="entry name" value="pro_imino_pep_1"/>
    <property type="match status" value="1"/>
</dbReference>
<sequence length="311" mass="33829">MHPAIEPYAHGRVTRPDGAEIYWEASGNPDGRPALYLHGGPGGGLGAGGYRRRFDPARYRIIGIDQRGCGRSTPNVIDDLAHLDANTTPALIGDIEAVRRHLGVERWLVHGVSWGSTLALAYALAHPDRVTAIVDAAVTTTSRAEVDWITETMGAVFPEEWERMASAREPGERVIDAYARLLRDPDAAVRARTAAAWDRWEGVHVLLDPLRTAGPLHPSDPRTQQIFATLVTHYWAHDGFLDVPIIDRAGQLAGIPGVLIHGRHDVSGPAATAWRLHRAWPGSRLHIVETEGHGGPEMMALVAQATDEFAG</sequence>
<dbReference type="Pfam" id="PF00561">
    <property type="entry name" value="Abhydrolase_1"/>
    <property type="match status" value="1"/>
</dbReference>
<dbReference type="PANTHER" id="PTHR43722">
    <property type="entry name" value="PROLINE IMINOPEPTIDASE"/>
    <property type="match status" value="1"/>
</dbReference>
<dbReference type="InterPro" id="IPR029058">
    <property type="entry name" value="AB_hydrolase_fold"/>
</dbReference>
<dbReference type="PRINTS" id="PR00793">
    <property type="entry name" value="PROAMNOPTASE"/>
</dbReference>
<dbReference type="EMBL" id="BAABAF010000006">
    <property type="protein sequence ID" value="GAA3765340.1"/>
    <property type="molecule type" value="Genomic_DNA"/>
</dbReference>
<keyword evidence="5 8" id="KW-0963">Cytoplasm</keyword>
<evidence type="ECO:0000256" key="6">
    <source>
        <dbReference type="ARBA" id="ARBA00022670"/>
    </source>
</evidence>
<dbReference type="RefSeq" id="WP_344782548.1">
    <property type="nucleotide sequence ID" value="NZ_BAABAF010000006.1"/>
</dbReference>
<comment type="caution">
    <text evidence="11">The sequence shown here is derived from an EMBL/GenBank/DDBJ whole genome shotgun (WGS) entry which is preliminary data.</text>
</comment>
<evidence type="ECO:0000256" key="3">
    <source>
        <dbReference type="ARBA" id="ARBA00010088"/>
    </source>
</evidence>
<comment type="catalytic activity">
    <reaction evidence="1 8 9">
        <text>Release of N-terminal proline from a peptide.</text>
        <dbReference type="EC" id="3.4.11.5"/>
    </reaction>
</comment>
<dbReference type="InterPro" id="IPR000073">
    <property type="entry name" value="AB_hydrolase_1"/>
</dbReference>
<protein>
    <recommendedName>
        <fullName evidence="8 9">Proline iminopeptidase</fullName>
        <shortName evidence="8">PIP</shortName>
        <ecNumber evidence="8 9">3.4.11.5</ecNumber>
    </recommendedName>
    <alternativeName>
        <fullName evidence="8">Prolyl aminopeptidase</fullName>
    </alternativeName>
</protein>
<keyword evidence="6 8" id="KW-0645">Protease</keyword>
<evidence type="ECO:0000256" key="4">
    <source>
        <dbReference type="ARBA" id="ARBA00022438"/>
    </source>
</evidence>
<dbReference type="PANTHER" id="PTHR43722:SF1">
    <property type="entry name" value="PROLINE IMINOPEPTIDASE"/>
    <property type="match status" value="1"/>
</dbReference>
<accession>A0ABP7GIP0</accession>
<evidence type="ECO:0000256" key="9">
    <source>
        <dbReference type="RuleBase" id="RU003421"/>
    </source>
</evidence>
<proteinExistence type="inferred from homology"/>
<evidence type="ECO:0000256" key="1">
    <source>
        <dbReference type="ARBA" id="ARBA00001585"/>
    </source>
</evidence>
<dbReference type="EC" id="3.4.11.5" evidence="8 9"/>
<dbReference type="Gene3D" id="3.40.50.1820">
    <property type="entry name" value="alpha/beta hydrolase"/>
    <property type="match status" value="1"/>
</dbReference>
<reference evidence="12" key="1">
    <citation type="journal article" date="2019" name="Int. J. Syst. Evol. Microbiol.">
        <title>The Global Catalogue of Microorganisms (GCM) 10K type strain sequencing project: providing services to taxonomists for standard genome sequencing and annotation.</title>
        <authorList>
            <consortium name="The Broad Institute Genomics Platform"/>
            <consortium name="The Broad Institute Genome Sequencing Center for Infectious Disease"/>
            <person name="Wu L."/>
            <person name="Ma J."/>
        </authorList>
    </citation>
    <scope>NUCLEOTIDE SEQUENCE [LARGE SCALE GENOMIC DNA]</scope>
    <source>
        <strain evidence="12">JCM 16950</strain>
    </source>
</reference>
<comment type="subcellular location">
    <subcellularLocation>
        <location evidence="2 8">Cytoplasm</location>
    </subcellularLocation>
</comment>
<dbReference type="Proteomes" id="UP001500540">
    <property type="component" value="Unassembled WGS sequence"/>
</dbReference>
<evidence type="ECO:0000313" key="11">
    <source>
        <dbReference type="EMBL" id="GAA3765340.1"/>
    </source>
</evidence>
<keyword evidence="12" id="KW-1185">Reference proteome</keyword>